<proteinExistence type="predicted"/>
<sequence length="285" mass="31939">MGGSEEMGAAQLCSSHGLPLKYFCKTDQLGVCAECIAGGLHREHPYLNMEEASKQCKAISDPAVKPTAAGVLSSAPLEVTLLNVWGVLHRMEGTVLKTAQETSELVRKMDSLSKTIENVKADNEAKFQLVHEDIKTLKTAVDSLIKDKLVVHRKIEHLENFNRKLNLRFLNFPKTLEISAVELFRKYLIQNLNFSPEAILPLNKIYYLPMKKNPGTEVEIENQIQQVPPTMDLDNLSAILETTTTIEERATLLVSYFSTKFEFSIETLFSETSNSLYGSTYMGFS</sequence>
<dbReference type="SMART" id="SM00336">
    <property type="entry name" value="BBOX"/>
    <property type="match status" value="1"/>
</dbReference>
<evidence type="ECO:0000313" key="5">
    <source>
        <dbReference type="Proteomes" id="UP000515159"/>
    </source>
</evidence>
<organism evidence="5 6">
    <name type="scientific">Geotrypetes seraphini</name>
    <name type="common">Gaboon caecilian</name>
    <name type="synonym">Caecilia seraphini</name>
    <dbReference type="NCBI Taxonomy" id="260995"/>
    <lineage>
        <taxon>Eukaryota</taxon>
        <taxon>Metazoa</taxon>
        <taxon>Chordata</taxon>
        <taxon>Craniata</taxon>
        <taxon>Vertebrata</taxon>
        <taxon>Euteleostomi</taxon>
        <taxon>Amphibia</taxon>
        <taxon>Gymnophiona</taxon>
        <taxon>Geotrypetes</taxon>
    </lineage>
</organism>
<feature type="domain" description="B box-type" evidence="4">
    <location>
        <begin position="8"/>
        <end position="49"/>
    </location>
</feature>
<dbReference type="SUPFAM" id="SSF57845">
    <property type="entry name" value="B-box zinc-binding domain"/>
    <property type="match status" value="1"/>
</dbReference>
<dbReference type="CTD" id="23581"/>
<evidence type="ECO:0000259" key="4">
    <source>
        <dbReference type="PROSITE" id="PS50119"/>
    </source>
</evidence>
<evidence type="ECO:0000256" key="3">
    <source>
        <dbReference type="PROSITE-ProRule" id="PRU00024"/>
    </source>
</evidence>
<dbReference type="GO" id="GO:0008270">
    <property type="term" value="F:zinc ion binding"/>
    <property type="evidence" value="ECO:0007669"/>
    <property type="project" value="UniProtKB-KW"/>
</dbReference>
<dbReference type="InterPro" id="IPR000315">
    <property type="entry name" value="Znf_B-box"/>
</dbReference>
<evidence type="ECO:0000256" key="1">
    <source>
        <dbReference type="ARBA" id="ARBA00022771"/>
    </source>
</evidence>
<name>A0A6P8RFD8_GEOSA</name>
<dbReference type="AlphaFoldDB" id="A0A6P8RFD8"/>
<keyword evidence="5" id="KW-1185">Reference proteome</keyword>
<gene>
    <name evidence="6" type="primary">CASP14</name>
</gene>
<dbReference type="Gene3D" id="3.30.160.60">
    <property type="entry name" value="Classic Zinc Finger"/>
    <property type="match status" value="1"/>
</dbReference>
<dbReference type="Pfam" id="PF00643">
    <property type="entry name" value="zf-B_box"/>
    <property type="match status" value="1"/>
</dbReference>
<evidence type="ECO:0000313" key="6">
    <source>
        <dbReference type="RefSeq" id="XP_033802313.1"/>
    </source>
</evidence>
<keyword evidence="2" id="KW-0862">Zinc</keyword>
<reference evidence="6" key="1">
    <citation type="submission" date="2025-08" db="UniProtKB">
        <authorList>
            <consortium name="RefSeq"/>
        </authorList>
    </citation>
    <scope>IDENTIFICATION</scope>
</reference>
<dbReference type="Proteomes" id="UP000515159">
    <property type="component" value="Chromosome 5"/>
</dbReference>
<dbReference type="RefSeq" id="XP_033802313.1">
    <property type="nucleotide sequence ID" value="XM_033946422.1"/>
</dbReference>
<dbReference type="CDD" id="cd19769">
    <property type="entry name" value="Bbox2_TRIM16-like"/>
    <property type="match status" value="1"/>
</dbReference>
<dbReference type="PROSITE" id="PS50119">
    <property type="entry name" value="ZF_BBOX"/>
    <property type="match status" value="1"/>
</dbReference>
<dbReference type="GeneID" id="117361283"/>
<keyword evidence="1 3" id="KW-0863">Zinc-finger</keyword>
<accession>A0A6P8RFD8</accession>
<keyword evidence="1 3" id="KW-0479">Metal-binding</keyword>
<protein>
    <submittedName>
        <fullName evidence="6">Caspase-14 isoform X3</fullName>
    </submittedName>
</protein>
<evidence type="ECO:0000256" key="2">
    <source>
        <dbReference type="ARBA" id="ARBA00022833"/>
    </source>
</evidence>